<reference evidence="2 3" key="1">
    <citation type="submission" date="2020-01" db="EMBL/GenBank/DDBJ databases">
        <title>Genome sequencing of strain KACC 21265.</title>
        <authorList>
            <person name="Heo J."/>
            <person name="Kim S.-J."/>
            <person name="Kim J.-S."/>
            <person name="Hong S.-B."/>
            <person name="Kwon S.-W."/>
        </authorList>
    </citation>
    <scope>NUCLEOTIDE SEQUENCE [LARGE SCALE GENOMIC DNA]</scope>
    <source>
        <strain evidence="2 3">KACC 21265</strain>
    </source>
</reference>
<dbReference type="InterPro" id="IPR027417">
    <property type="entry name" value="P-loop_NTPase"/>
</dbReference>
<gene>
    <name evidence="2" type="ORF">GT347_01310</name>
</gene>
<dbReference type="RefSeq" id="WP_160550265.1">
    <property type="nucleotide sequence ID" value="NZ_CP047650.1"/>
</dbReference>
<name>A0A857IZK8_9BURK</name>
<protein>
    <submittedName>
        <fullName evidence="2">AAA family ATPase</fullName>
    </submittedName>
</protein>
<accession>A0A857IZK8</accession>
<dbReference type="GO" id="GO:0005524">
    <property type="term" value="F:ATP binding"/>
    <property type="evidence" value="ECO:0007669"/>
    <property type="project" value="InterPro"/>
</dbReference>
<dbReference type="GO" id="GO:0016887">
    <property type="term" value="F:ATP hydrolysis activity"/>
    <property type="evidence" value="ECO:0007669"/>
    <property type="project" value="InterPro"/>
</dbReference>
<dbReference type="InterPro" id="IPR051396">
    <property type="entry name" value="Bact_Antivir_Def_Nuclease"/>
</dbReference>
<dbReference type="InterPro" id="IPR003959">
    <property type="entry name" value="ATPase_AAA_core"/>
</dbReference>
<dbReference type="KEGG" id="xyk:GT347_01310"/>
<dbReference type="EMBL" id="CP047650">
    <property type="protein sequence ID" value="QHI96747.1"/>
    <property type="molecule type" value="Genomic_DNA"/>
</dbReference>
<organism evidence="2 3">
    <name type="scientific">Xylophilus rhododendri</name>
    <dbReference type="NCBI Taxonomy" id="2697032"/>
    <lineage>
        <taxon>Bacteria</taxon>
        <taxon>Pseudomonadati</taxon>
        <taxon>Pseudomonadota</taxon>
        <taxon>Betaproteobacteria</taxon>
        <taxon>Burkholderiales</taxon>
        <taxon>Xylophilus</taxon>
    </lineage>
</organism>
<dbReference type="PANTHER" id="PTHR43581">
    <property type="entry name" value="ATP/GTP PHOSPHATASE"/>
    <property type="match status" value="1"/>
</dbReference>
<dbReference type="CDD" id="cd00267">
    <property type="entry name" value="ABC_ATPase"/>
    <property type="match status" value="1"/>
</dbReference>
<proteinExistence type="predicted"/>
<feature type="domain" description="ATPase AAA-type core" evidence="1">
    <location>
        <begin position="188"/>
        <end position="255"/>
    </location>
</feature>
<evidence type="ECO:0000259" key="1">
    <source>
        <dbReference type="Pfam" id="PF13304"/>
    </source>
</evidence>
<dbReference type="SUPFAM" id="SSF52540">
    <property type="entry name" value="P-loop containing nucleoside triphosphate hydrolases"/>
    <property type="match status" value="1"/>
</dbReference>
<dbReference type="Pfam" id="PF13304">
    <property type="entry name" value="AAA_21"/>
    <property type="match status" value="1"/>
</dbReference>
<dbReference type="Proteomes" id="UP000464787">
    <property type="component" value="Chromosome"/>
</dbReference>
<sequence length="506" mass="55693">MTAKFIIRNLRHIGKLEFEIPPKGVYLLTGANGAGKTSVLACLRRIGNPNAFARHFSSAQQSQVLDSLAGAEVEYEINGSTVVYAYAGERWVPRPRSQSNLVTSLGYPKVIYIGATAERITPTPQNLQASKALPVAPAIKIAANTILNTKKFNDLRQLKLTSRGGAVAFLLPTGASGPKGRLMFSSERSFSLGELCVLKLVREIEGCPNQALVLIDELELALHPMAQANLLQYLEQMAQSKQLTILFSTHSVTLLKRAQRNQLLVLEPTAGNPKEIVCIAGCYPTYALGAIAFEEENSADAVIYVEDVAAAYVVEAFLELCLAEKFPQPYLRPTCHVVPIGTFMSVVRYLPRSKALLPNRTLAHALLDGDVQSDTVAQWKTQQNHAMLAEFQAHKDKIKYLPWTPEVALVEFLISESRTAQDELRLALHNNQLRVNPATFEALPADSAAKRKAAKRIVDSIIKDLKHATNRSDADLTKLLYGCFTQHYYTANKGIVKALINPLITH</sequence>
<dbReference type="Gene3D" id="3.40.50.300">
    <property type="entry name" value="P-loop containing nucleotide triphosphate hydrolases"/>
    <property type="match status" value="2"/>
</dbReference>
<keyword evidence="3" id="KW-1185">Reference proteome</keyword>
<evidence type="ECO:0000313" key="2">
    <source>
        <dbReference type="EMBL" id="QHI96747.1"/>
    </source>
</evidence>
<dbReference type="PANTHER" id="PTHR43581:SF4">
    <property type="entry name" value="ATP_GTP PHOSPHATASE"/>
    <property type="match status" value="1"/>
</dbReference>
<evidence type="ECO:0000313" key="3">
    <source>
        <dbReference type="Proteomes" id="UP000464787"/>
    </source>
</evidence>
<dbReference type="AlphaFoldDB" id="A0A857IZK8"/>